<dbReference type="EMBL" id="JAAMPU010000106">
    <property type="protein sequence ID" value="NMH28485.1"/>
    <property type="molecule type" value="Genomic_DNA"/>
</dbReference>
<protein>
    <submittedName>
        <fullName evidence="1">Uncharacterized protein</fullName>
    </submittedName>
</protein>
<evidence type="ECO:0000313" key="1">
    <source>
        <dbReference type="EMBL" id="NMH28485.1"/>
    </source>
</evidence>
<dbReference type="RefSeq" id="WP_169527597.1">
    <property type="nucleotide sequence ID" value="NZ_JAAMPU010000106.1"/>
</dbReference>
<proteinExistence type="predicted"/>
<sequence>MEILTDEILIGVGIEPFDIDGESYFDVGGVKEHFPDFKIMGMFVKAITRGKEIYYYGKSEHFEPLTDFDRRLLIGMKQSRK</sequence>
<organism evidence="1 2">
    <name type="scientific">Flavobacterium silvaticum</name>
    <dbReference type="NCBI Taxonomy" id="1852020"/>
    <lineage>
        <taxon>Bacteria</taxon>
        <taxon>Pseudomonadati</taxon>
        <taxon>Bacteroidota</taxon>
        <taxon>Flavobacteriia</taxon>
        <taxon>Flavobacteriales</taxon>
        <taxon>Flavobacteriaceae</taxon>
        <taxon>Flavobacterium</taxon>
    </lineage>
</organism>
<evidence type="ECO:0000313" key="2">
    <source>
        <dbReference type="Proteomes" id="UP000712080"/>
    </source>
</evidence>
<name>A0A972JI03_9FLAO</name>
<accession>A0A972JI03</accession>
<gene>
    <name evidence="1" type="ORF">G6047_10620</name>
</gene>
<reference evidence="1" key="1">
    <citation type="submission" date="2020-02" db="EMBL/GenBank/DDBJ databases">
        <title>Flavobacterium sp. genome.</title>
        <authorList>
            <person name="Jung H.S."/>
            <person name="Baek J.H."/>
            <person name="Jeon C.O."/>
        </authorList>
    </citation>
    <scope>NUCLEOTIDE SEQUENCE</scope>
    <source>
        <strain evidence="1">SE-s28</strain>
    </source>
</reference>
<comment type="caution">
    <text evidence="1">The sequence shown here is derived from an EMBL/GenBank/DDBJ whole genome shotgun (WGS) entry which is preliminary data.</text>
</comment>
<keyword evidence="2" id="KW-1185">Reference proteome</keyword>
<dbReference type="AlphaFoldDB" id="A0A972JI03"/>
<dbReference type="Proteomes" id="UP000712080">
    <property type="component" value="Unassembled WGS sequence"/>
</dbReference>